<dbReference type="CDD" id="cd04488">
    <property type="entry name" value="RecG_wedge_OBF"/>
    <property type="match status" value="1"/>
</dbReference>
<protein>
    <submittedName>
        <fullName evidence="1">Unannotated protein</fullName>
    </submittedName>
</protein>
<dbReference type="Gene3D" id="2.40.50.140">
    <property type="entry name" value="Nucleic acid-binding proteins"/>
    <property type="match status" value="1"/>
</dbReference>
<evidence type="ECO:0000313" key="1">
    <source>
        <dbReference type="EMBL" id="CAB4900208.1"/>
    </source>
</evidence>
<proteinExistence type="predicted"/>
<sequence length="122" mass="13004">MSLKSAISRLAMNSAAIDAEDLGREVDEVSAQHLCDCKAGDLVTVLGTISSITVRPLGVALAFEAELYDGSGRVRLVWLGRRDIPGIVAGRRLVAAGRLTCPNGEVPTLYNPTYTLKPQGHE</sequence>
<dbReference type="EMBL" id="CAFBMR010000001">
    <property type="protein sequence ID" value="CAB4900208.1"/>
    <property type="molecule type" value="Genomic_DNA"/>
</dbReference>
<organism evidence="1">
    <name type="scientific">freshwater metagenome</name>
    <dbReference type="NCBI Taxonomy" id="449393"/>
    <lineage>
        <taxon>unclassified sequences</taxon>
        <taxon>metagenomes</taxon>
        <taxon>ecological metagenomes</taxon>
    </lineage>
</organism>
<dbReference type="AlphaFoldDB" id="A0A6J7G1H1"/>
<reference evidence="1" key="1">
    <citation type="submission" date="2020-05" db="EMBL/GenBank/DDBJ databases">
        <authorList>
            <person name="Chiriac C."/>
            <person name="Salcher M."/>
            <person name="Ghai R."/>
            <person name="Kavagutti S V."/>
        </authorList>
    </citation>
    <scope>NUCLEOTIDE SEQUENCE</scope>
</reference>
<gene>
    <name evidence="1" type="ORF">UFOPK3610_00078</name>
</gene>
<accession>A0A6J7G1H1</accession>
<name>A0A6J7G1H1_9ZZZZ</name>
<dbReference type="InterPro" id="IPR012340">
    <property type="entry name" value="NA-bd_OB-fold"/>
</dbReference>